<dbReference type="Gene3D" id="3.40.225.10">
    <property type="entry name" value="Class II aldolase/adducin N-terminal domain"/>
    <property type="match status" value="1"/>
</dbReference>
<dbReference type="EMBL" id="UINC01101434">
    <property type="protein sequence ID" value="SVC62242.1"/>
    <property type="molecule type" value="Genomic_DNA"/>
</dbReference>
<dbReference type="PANTHER" id="PTHR10672">
    <property type="entry name" value="ADDUCIN"/>
    <property type="match status" value="1"/>
</dbReference>
<gene>
    <name evidence="2" type="ORF">METZ01_LOCUS315096</name>
</gene>
<dbReference type="AlphaFoldDB" id="A0A382NR93"/>
<feature type="non-terminal residue" evidence="2">
    <location>
        <position position="1"/>
    </location>
</feature>
<dbReference type="InterPro" id="IPR036409">
    <property type="entry name" value="Aldolase_II/adducin_N_sf"/>
</dbReference>
<sequence length="198" mass="21443">INPLGYLFHEITASSLVKVDLDGKILSETDYQINPAGFTIHSAVHGARPDVGCVMHLHTDDGVAVSSQADGLLPLTQTAMTIVPNLAYHDYEGIALSHDERERLVADLGDSNVMVLRNHGTLSCGENVSSAFLNIYLLERACSMQVRALSGGAELNMPSTDAIQTVANQISDTNLPLAELAWPALLRMLDAQDRTYRD</sequence>
<dbReference type="PANTHER" id="PTHR10672:SF3">
    <property type="entry name" value="PROTEIN HU-LI TAI SHAO"/>
    <property type="match status" value="1"/>
</dbReference>
<organism evidence="2">
    <name type="scientific">marine metagenome</name>
    <dbReference type="NCBI Taxonomy" id="408172"/>
    <lineage>
        <taxon>unclassified sequences</taxon>
        <taxon>metagenomes</taxon>
        <taxon>ecological metagenomes</taxon>
    </lineage>
</organism>
<evidence type="ECO:0000259" key="1">
    <source>
        <dbReference type="SMART" id="SM01007"/>
    </source>
</evidence>
<dbReference type="SMART" id="SM01007">
    <property type="entry name" value="Aldolase_II"/>
    <property type="match status" value="1"/>
</dbReference>
<proteinExistence type="predicted"/>
<dbReference type="NCBIfam" id="NF005451">
    <property type="entry name" value="PRK07044.1"/>
    <property type="match status" value="1"/>
</dbReference>
<dbReference type="Pfam" id="PF00596">
    <property type="entry name" value="Aldolase_II"/>
    <property type="match status" value="1"/>
</dbReference>
<dbReference type="GO" id="GO:0051015">
    <property type="term" value="F:actin filament binding"/>
    <property type="evidence" value="ECO:0007669"/>
    <property type="project" value="TreeGrafter"/>
</dbReference>
<dbReference type="SUPFAM" id="SSF53639">
    <property type="entry name" value="AraD/HMP-PK domain-like"/>
    <property type="match status" value="1"/>
</dbReference>
<protein>
    <recommendedName>
        <fullName evidence="1">Class II aldolase/adducin N-terminal domain-containing protein</fullName>
    </recommendedName>
</protein>
<feature type="domain" description="Class II aldolase/adducin N-terminal" evidence="1">
    <location>
        <begin position="1"/>
        <end position="146"/>
    </location>
</feature>
<dbReference type="InterPro" id="IPR051017">
    <property type="entry name" value="Aldolase-II_Adducin_sf"/>
</dbReference>
<dbReference type="InterPro" id="IPR001303">
    <property type="entry name" value="Aldolase_II/adducin_N"/>
</dbReference>
<evidence type="ECO:0000313" key="2">
    <source>
        <dbReference type="EMBL" id="SVC62242.1"/>
    </source>
</evidence>
<accession>A0A382NR93</accession>
<dbReference type="GO" id="GO:0005856">
    <property type="term" value="C:cytoskeleton"/>
    <property type="evidence" value="ECO:0007669"/>
    <property type="project" value="TreeGrafter"/>
</dbReference>
<reference evidence="2" key="1">
    <citation type="submission" date="2018-05" db="EMBL/GenBank/DDBJ databases">
        <authorList>
            <person name="Lanie J.A."/>
            <person name="Ng W.-L."/>
            <person name="Kazmierczak K.M."/>
            <person name="Andrzejewski T.M."/>
            <person name="Davidsen T.M."/>
            <person name="Wayne K.J."/>
            <person name="Tettelin H."/>
            <person name="Glass J.I."/>
            <person name="Rusch D."/>
            <person name="Podicherti R."/>
            <person name="Tsui H.-C.T."/>
            <person name="Winkler M.E."/>
        </authorList>
    </citation>
    <scope>NUCLEOTIDE SEQUENCE</scope>
</reference>
<name>A0A382NR93_9ZZZZ</name>